<gene>
    <name evidence="9" type="ORF">DF185_14365</name>
</gene>
<keyword evidence="5 6" id="KW-0472">Membrane</keyword>
<dbReference type="InterPro" id="IPR003838">
    <property type="entry name" value="ABC3_permease_C"/>
</dbReference>
<evidence type="ECO:0000256" key="1">
    <source>
        <dbReference type="ARBA" id="ARBA00004651"/>
    </source>
</evidence>
<dbReference type="RefSeq" id="WP_110361455.1">
    <property type="nucleotide sequence ID" value="NZ_QFLI01000006.1"/>
</dbReference>
<feature type="domain" description="ABC3 transporter permease C-terminal" evidence="7">
    <location>
        <begin position="295"/>
        <end position="411"/>
    </location>
</feature>
<dbReference type="PANTHER" id="PTHR30572">
    <property type="entry name" value="MEMBRANE COMPONENT OF TRANSPORTER-RELATED"/>
    <property type="match status" value="1"/>
</dbReference>
<feature type="domain" description="ABC3 transporter permease C-terminal" evidence="7">
    <location>
        <begin position="692"/>
        <end position="804"/>
    </location>
</feature>
<proteinExistence type="predicted"/>
<dbReference type="GO" id="GO:0005886">
    <property type="term" value="C:plasma membrane"/>
    <property type="evidence" value="ECO:0007669"/>
    <property type="project" value="UniProtKB-SubCell"/>
</dbReference>
<name>A0A2V3ZVE6_9BACT</name>
<feature type="transmembrane region" description="Helical" evidence="6">
    <location>
        <begin position="289"/>
        <end position="309"/>
    </location>
</feature>
<evidence type="ECO:0000256" key="4">
    <source>
        <dbReference type="ARBA" id="ARBA00022989"/>
    </source>
</evidence>
<keyword evidence="2" id="KW-1003">Cell membrane</keyword>
<evidence type="ECO:0000259" key="8">
    <source>
        <dbReference type="Pfam" id="PF12704"/>
    </source>
</evidence>
<dbReference type="Pfam" id="PF02687">
    <property type="entry name" value="FtsX"/>
    <property type="match status" value="2"/>
</dbReference>
<keyword evidence="4 6" id="KW-1133">Transmembrane helix</keyword>
<keyword evidence="10" id="KW-1185">Reference proteome</keyword>
<feature type="transmembrane region" description="Helical" evidence="6">
    <location>
        <begin position="21"/>
        <end position="41"/>
    </location>
</feature>
<evidence type="ECO:0000256" key="3">
    <source>
        <dbReference type="ARBA" id="ARBA00022692"/>
    </source>
</evidence>
<evidence type="ECO:0000313" key="9">
    <source>
        <dbReference type="EMBL" id="PXX99060.1"/>
    </source>
</evidence>
<protein>
    <submittedName>
        <fullName evidence="9">ABC transporter permease</fullName>
    </submittedName>
</protein>
<dbReference type="InterPro" id="IPR025857">
    <property type="entry name" value="MacB_PCD"/>
</dbReference>
<evidence type="ECO:0000313" key="10">
    <source>
        <dbReference type="Proteomes" id="UP000248079"/>
    </source>
</evidence>
<comment type="subcellular location">
    <subcellularLocation>
        <location evidence="1">Cell membrane</location>
        <topology evidence="1">Multi-pass membrane protein</topology>
    </subcellularLocation>
</comment>
<dbReference type="PANTHER" id="PTHR30572:SF18">
    <property type="entry name" value="ABC-TYPE MACROLIDE FAMILY EXPORT SYSTEM PERMEASE COMPONENT 2"/>
    <property type="match status" value="1"/>
</dbReference>
<feature type="transmembrane region" description="Helical" evidence="6">
    <location>
        <begin position="428"/>
        <end position="453"/>
    </location>
</feature>
<dbReference type="GO" id="GO:0022857">
    <property type="term" value="F:transmembrane transporter activity"/>
    <property type="evidence" value="ECO:0007669"/>
    <property type="project" value="TreeGrafter"/>
</dbReference>
<feature type="transmembrane region" description="Helical" evidence="6">
    <location>
        <begin position="686"/>
        <end position="708"/>
    </location>
</feature>
<evidence type="ECO:0000256" key="5">
    <source>
        <dbReference type="ARBA" id="ARBA00023136"/>
    </source>
</evidence>
<accession>A0A2V3ZVE6</accession>
<dbReference type="InterPro" id="IPR050250">
    <property type="entry name" value="Macrolide_Exporter_MacB"/>
</dbReference>
<organism evidence="9 10">
    <name type="scientific">Marinifilum breve</name>
    <dbReference type="NCBI Taxonomy" id="2184082"/>
    <lineage>
        <taxon>Bacteria</taxon>
        <taxon>Pseudomonadati</taxon>
        <taxon>Bacteroidota</taxon>
        <taxon>Bacteroidia</taxon>
        <taxon>Marinilabiliales</taxon>
        <taxon>Marinifilaceae</taxon>
    </lineage>
</organism>
<feature type="transmembrane region" description="Helical" evidence="6">
    <location>
        <begin position="772"/>
        <end position="793"/>
    </location>
</feature>
<dbReference type="AlphaFoldDB" id="A0A2V3ZVE6"/>
<feature type="transmembrane region" description="Helical" evidence="6">
    <location>
        <begin position="741"/>
        <end position="760"/>
    </location>
</feature>
<dbReference type="EMBL" id="QFLI01000006">
    <property type="protein sequence ID" value="PXX99060.1"/>
    <property type="molecule type" value="Genomic_DNA"/>
</dbReference>
<keyword evidence="3 6" id="KW-0812">Transmembrane</keyword>
<dbReference type="OrthoDB" id="9770036at2"/>
<dbReference type="Pfam" id="PF12704">
    <property type="entry name" value="MacB_PCD"/>
    <property type="match status" value="1"/>
</dbReference>
<sequence>MFKNFLITIIRNFNRNKFYTILNVVGLSVGLICAILIVLFIQEELSYDKYNVNHKRIVRLSSDFTLNGKRDRVATSPMPFGPTFKQEFPEVEDFVRVQGSGRQQFRYKDKEFYEERISYIDSSVFNVFSYNLIQGDPDKALTEPYTIVLNQTLAKKYFGDEDPIGKVLIVGENRSFTVTGVMEDIPRNSHFKFRGFYSMKTLEAIRGAEEFNSTEPITFWSFSNYTFLLLKENTNIDALKSKFPLYYNKYMKALGDQLGIEYHLVVQKLADIHLKSDLQWDAPTGNIKYIFILSAIAFFILSIAGINYMNMATARSSKRAREVGVRKVVGAHRDTLIRQFLMESLSLTLLALAIAVIVVELILPVFNSLVDKDLSLSVSETPEILVFSVVLALVLGIVSGSYPAFYLSSFHPATILKGSTIKGKAGALLRKLLVISQFTVSAIMISGTIIVGVQLNYMNNKDMGFSKEDVLVSIVRDSLMRTKIEPLKDELKKNPNINSVATSNTLIGFDGSKTVHLYEGEEGMEQYALNFSVIDFDYLDMMRMKVMQGRKFNRNIASDTSSAFIVNQAAARKFNWNEKAVGKKLQLGVELEGEEDNDGIMKGEVVGVVADFHYRPLRENIEPINFLVSENAHHRRVLYVKLNQENREESIKYIENVWNKFSPKMAFNYFFLDEKLRENYDSEVRLTWIFSIFSLLSILIASLGLFGLSSFMAEQRTKELGIRKVLGASVNQLVNLLTKEFVRLILIANVIAVPIAYWAMNSWLNDFSYRIQISWWIFLLTLIVSLVIGVFTVSWQSFRAASADPVNAIKYE</sequence>
<dbReference type="Proteomes" id="UP000248079">
    <property type="component" value="Unassembled WGS sequence"/>
</dbReference>
<feature type="domain" description="MacB-like periplasmic core" evidence="8">
    <location>
        <begin position="20"/>
        <end position="241"/>
    </location>
</feature>
<feature type="transmembrane region" description="Helical" evidence="6">
    <location>
        <begin position="345"/>
        <end position="366"/>
    </location>
</feature>
<evidence type="ECO:0000256" key="2">
    <source>
        <dbReference type="ARBA" id="ARBA00022475"/>
    </source>
</evidence>
<comment type="caution">
    <text evidence="9">The sequence shown here is derived from an EMBL/GenBank/DDBJ whole genome shotgun (WGS) entry which is preliminary data.</text>
</comment>
<evidence type="ECO:0000259" key="7">
    <source>
        <dbReference type="Pfam" id="PF02687"/>
    </source>
</evidence>
<reference evidence="9 10" key="1">
    <citation type="submission" date="2018-05" db="EMBL/GenBank/DDBJ databases">
        <title>Marinifilum breve JC075T sp. nov., a marine bacterium isolated from Yongle Blue Hole in the South China Sea.</title>
        <authorList>
            <person name="Fu T."/>
        </authorList>
    </citation>
    <scope>NUCLEOTIDE SEQUENCE [LARGE SCALE GENOMIC DNA]</scope>
    <source>
        <strain evidence="9 10">JC075</strain>
    </source>
</reference>
<evidence type="ECO:0000256" key="6">
    <source>
        <dbReference type="SAM" id="Phobius"/>
    </source>
</evidence>
<feature type="transmembrane region" description="Helical" evidence="6">
    <location>
        <begin position="386"/>
        <end position="407"/>
    </location>
</feature>